<evidence type="ECO:0000256" key="2">
    <source>
        <dbReference type="ARBA" id="ARBA00022801"/>
    </source>
</evidence>
<dbReference type="PANTHER" id="PTHR13312">
    <property type="entry name" value="HIV-INDUCED PROTEIN-7-LIKE PROTEASE"/>
    <property type="match status" value="1"/>
</dbReference>
<comment type="function">
    <text evidence="3">Hydrolase that can remove conjugated ubiquitin from proteins and may therefore play an important regulatory role at the level of protein turnover by preventing degradation.</text>
</comment>
<dbReference type="EC" id="3.4.19.12" evidence="3"/>
<reference evidence="5" key="1">
    <citation type="submission" date="2024-02" db="EMBL/GenBank/DDBJ databases">
        <authorList>
            <consortium name="ELIXIR-Norway"/>
            <consortium name="Elixir Norway"/>
        </authorList>
    </citation>
    <scope>NUCLEOTIDE SEQUENCE</scope>
</reference>
<dbReference type="InterPro" id="IPR003323">
    <property type="entry name" value="OTU_dom"/>
</dbReference>
<keyword evidence="3" id="KW-0833">Ubl conjugation pathway</keyword>
<keyword evidence="2 3" id="KW-0378">Hydrolase</keyword>
<evidence type="ECO:0000259" key="4">
    <source>
        <dbReference type="PROSITE" id="PS50802"/>
    </source>
</evidence>
<dbReference type="Pfam" id="PF02338">
    <property type="entry name" value="OTU"/>
    <property type="match status" value="1"/>
</dbReference>
<evidence type="ECO:0000256" key="3">
    <source>
        <dbReference type="RuleBase" id="RU367104"/>
    </source>
</evidence>
<keyword evidence="3" id="KW-0645">Protease</keyword>
<proteinExistence type="predicted"/>
<dbReference type="EMBL" id="OZ020104">
    <property type="protein sequence ID" value="CAK9278309.1"/>
    <property type="molecule type" value="Genomic_DNA"/>
</dbReference>
<evidence type="ECO:0000313" key="6">
    <source>
        <dbReference type="Proteomes" id="UP001497444"/>
    </source>
</evidence>
<protein>
    <recommendedName>
        <fullName evidence="3">Ubiquitin thioesterase OTU</fullName>
        <ecNumber evidence="3">3.4.19.12</ecNumber>
    </recommendedName>
</protein>
<dbReference type="SUPFAM" id="SSF54001">
    <property type="entry name" value="Cysteine proteinases"/>
    <property type="match status" value="1"/>
</dbReference>
<dbReference type="PROSITE" id="PS50802">
    <property type="entry name" value="OTU"/>
    <property type="match status" value="1"/>
</dbReference>
<sequence length="237" mass="26539">MAMTSSLTVLSELANGTAFFEYVETNDDDGFFNGPFASISSAFADRGKKKSLFFARIGASQGTVQARQGTSQAMKKVEHYTVRKVTGDGRCMFRALVQGMATNKGLGLNPTEEQQEADQLRFAVMDAICRSDNRRHLYEEALIAITLEESLKRYCQRIPNSNFWGGESELLVLSRMCLQPIIVYIPEAEARRGGKWGTGFIPIAEYGREYLKPGKNRKARKPVRLLYSGSNHYDLLV</sequence>
<evidence type="ECO:0000313" key="5">
    <source>
        <dbReference type="EMBL" id="CAK9278309.1"/>
    </source>
</evidence>
<dbReference type="InterPro" id="IPR038765">
    <property type="entry name" value="Papain-like_cys_pep_sf"/>
</dbReference>
<comment type="catalytic activity">
    <reaction evidence="1 3">
        <text>Thiol-dependent hydrolysis of ester, thioester, amide, peptide and isopeptide bonds formed by the C-terminal Gly of ubiquitin (a 76-residue protein attached to proteins as an intracellular targeting signal).</text>
        <dbReference type="EC" id="3.4.19.12"/>
    </reaction>
</comment>
<gene>
    <name evidence="5" type="ORF">CSSPJE1EN1_LOCUS23787</name>
</gene>
<comment type="subcellular location">
    <subcellularLocation>
        <location evidence="3">Cytoplasm</location>
    </subcellularLocation>
</comment>
<dbReference type="Gene3D" id="3.90.70.80">
    <property type="match status" value="1"/>
</dbReference>
<keyword evidence="6" id="KW-1185">Reference proteome</keyword>
<feature type="domain" description="OTU" evidence="4">
    <location>
        <begin position="80"/>
        <end position="237"/>
    </location>
</feature>
<keyword evidence="3" id="KW-0963">Cytoplasm</keyword>
<dbReference type="Proteomes" id="UP001497444">
    <property type="component" value="Chromosome 9"/>
</dbReference>
<organism evidence="5 6">
    <name type="scientific">Sphagnum jensenii</name>
    <dbReference type="NCBI Taxonomy" id="128206"/>
    <lineage>
        <taxon>Eukaryota</taxon>
        <taxon>Viridiplantae</taxon>
        <taxon>Streptophyta</taxon>
        <taxon>Embryophyta</taxon>
        <taxon>Bryophyta</taxon>
        <taxon>Sphagnophytina</taxon>
        <taxon>Sphagnopsida</taxon>
        <taxon>Sphagnales</taxon>
        <taxon>Sphagnaceae</taxon>
        <taxon>Sphagnum</taxon>
    </lineage>
</organism>
<name>A0ABP0XI29_9BRYO</name>
<keyword evidence="3" id="KW-0788">Thiol protease</keyword>
<evidence type="ECO:0000256" key="1">
    <source>
        <dbReference type="ARBA" id="ARBA00000707"/>
    </source>
</evidence>
<dbReference type="CDD" id="cd22759">
    <property type="entry name" value="OTU_plant_OTU3-like"/>
    <property type="match status" value="1"/>
</dbReference>
<accession>A0ABP0XI29</accession>
<dbReference type="PANTHER" id="PTHR13312:SF3">
    <property type="entry name" value="OVARIAN TUMOR DOMAIN-CONTAINING DEUBIQUITINATING ENZYME 3"/>
    <property type="match status" value="1"/>
</dbReference>